<keyword evidence="2" id="KW-0489">Methyltransferase</keyword>
<sequence>MKKKFLTILYELADFSEGNILIEKAWFGGSLANNTSDDWSNINLYLKVNEEKFEDVSIAMKKELKIKILKINDVGSNKRNIIVLYDSKVLIDVIIFARDDERVKGPEKIIELNRNNITLHSKTDNQAFKVVSGWNKRSEVIKKSIKDSISQGLIDIYSIAVGIGRQDGMFLKQSLEVFKNNTFDTYILIEKCGYEFDTRRLKPYVHPKVKEIIGEINKSIGSLNEEDIVPEEVKNVVNQILKLFTINLYRYERVFSTFDKSLLNEIEKYLEDTLGWDISLDPQSDELLNVYTNNLANQYDASRSMTDDMIVGLHQLADTYMKEKDILELGAGTGRIGLNIMPYAQSYIGIEQSEFMLKKFTEKIQDMEYNRASLVCGDIMTLKEIFPQKTFDVIFEHEVMLFTLYPQTVCDQIVDLLKPCGKFIRIVSKRTPNSIYNKLLDVFHQEVSSFEKAPFFIKGISVDSQITMHLHRKKIKTEKKQLANWHEEVHIEEFIDILRKRPFPYLEKVSQLAIEKGITAVKKFIQEENILNKNNTFLDEKELFCYISQKQCDSHHTDILTSNVLA</sequence>
<accession>A0A9X6WHR1</accession>
<organism evidence="2 3">
    <name type="scientific">Bacillus thuringiensis</name>
    <dbReference type="NCBI Taxonomy" id="1428"/>
    <lineage>
        <taxon>Bacteria</taxon>
        <taxon>Bacillati</taxon>
        <taxon>Bacillota</taxon>
        <taxon>Bacilli</taxon>
        <taxon>Bacillales</taxon>
        <taxon>Bacillaceae</taxon>
        <taxon>Bacillus</taxon>
        <taxon>Bacillus cereus group</taxon>
    </lineage>
</organism>
<dbReference type="EMBL" id="NUVX01000079">
    <property type="protein sequence ID" value="PFJ29194.1"/>
    <property type="molecule type" value="Genomic_DNA"/>
</dbReference>
<dbReference type="RefSeq" id="WP_088322324.1">
    <property type="nucleotide sequence ID" value="NZ_NUVX01000079.1"/>
</dbReference>
<comment type="caution">
    <text evidence="2">The sequence shown here is derived from an EMBL/GenBank/DDBJ whole genome shotgun (WGS) entry which is preliminary data.</text>
</comment>
<dbReference type="PANTHER" id="PTHR43861">
    <property type="entry name" value="TRANS-ACONITATE 2-METHYLTRANSFERASE-RELATED"/>
    <property type="match status" value="1"/>
</dbReference>
<dbReference type="AlphaFoldDB" id="A0A9X6WHR1"/>
<feature type="domain" description="Methyltransferase" evidence="1">
    <location>
        <begin position="323"/>
        <end position="424"/>
    </location>
</feature>
<dbReference type="CDD" id="cd02440">
    <property type="entry name" value="AdoMet_MTases"/>
    <property type="match status" value="1"/>
</dbReference>
<keyword evidence="2" id="KW-0808">Transferase</keyword>
<evidence type="ECO:0000313" key="3">
    <source>
        <dbReference type="Proteomes" id="UP000224003"/>
    </source>
</evidence>
<evidence type="ECO:0000259" key="1">
    <source>
        <dbReference type="Pfam" id="PF13847"/>
    </source>
</evidence>
<evidence type="ECO:0000313" key="2">
    <source>
        <dbReference type="EMBL" id="PFJ29194.1"/>
    </source>
</evidence>
<gene>
    <name evidence="2" type="ORF">COJ15_31990</name>
</gene>
<dbReference type="Proteomes" id="UP000224003">
    <property type="component" value="Unassembled WGS sequence"/>
</dbReference>
<protein>
    <submittedName>
        <fullName evidence="2">Class I SAM-dependent methyltransferase</fullName>
    </submittedName>
</protein>
<dbReference type="InterPro" id="IPR029063">
    <property type="entry name" value="SAM-dependent_MTases_sf"/>
</dbReference>
<name>A0A9X6WHR1_BACTU</name>
<dbReference type="InterPro" id="IPR025714">
    <property type="entry name" value="Methyltranfer_dom"/>
</dbReference>
<dbReference type="GO" id="GO:0008168">
    <property type="term" value="F:methyltransferase activity"/>
    <property type="evidence" value="ECO:0007669"/>
    <property type="project" value="UniProtKB-KW"/>
</dbReference>
<dbReference type="Gene3D" id="3.40.50.150">
    <property type="entry name" value="Vaccinia Virus protein VP39"/>
    <property type="match status" value="1"/>
</dbReference>
<dbReference type="PANTHER" id="PTHR43861:SF1">
    <property type="entry name" value="TRANS-ACONITATE 2-METHYLTRANSFERASE"/>
    <property type="match status" value="1"/>
</dbReference>
<dbReference type="SUPFAM" id="SSF53335">
    <property type="entry name" value="S-adenosyl-L-methionine-dependent methyltransferases"/>
    <property type="match status" value="1"/>
</dbReference>
<dbReference type="Pfam" id="PF13847">
    <property type="entry name" value="Methyltransf_31"/>
    <property type="match status" value="1"/>
</dbReference>
<proteinExistence type="predicted"/>
<reference evidence="2 3" key="1">
    <citation type="submission" date="2017-09" db="EMBL/GenBank/DDBJ databases">
        <title>Large-scale bioinformatics analysis of Bacillus genomes uncovers conserved roles of natural products in bacterial physiology.</title>
        <authorList>
            <consortium name="Agbiome Team Llc"/>
            <person name="Bleich R.M."/>
            <person name="Grubbs K.J."/>
            <person name="Santa Maria K.C."/>
            <person name="Allen S.E."/>
            <person name="Farag S."/>
            <person name="Shank E.A."/>
            <person name="Bowers A."/>
        </authorList>
    </citation>
    <scope>NUCLEOTIDE SEQUENCE [LARGE SCALE GENOMIC DNA]</scope>
    <source>
        <strain evidence="2 3">AFS085496</strain>
    </source>
</reference>
<dbReference type="GO" id="GO:0032259">
    <property type="term" value="P:methylation"/>
    <property type="evidence" value="ECO:0007669"/>
    <property type="project" value="UniProtKB-KW"/>
</dbReference>